<reference evidence="3 4" key="1">
    <citation type="journal article" date="2009" name="Science">
        <title>Green evolution and dynamic adaptations revealed by genomes of the marine picoeukaryotes Micromonas.</title>
        <authorList>
            <person name="Worden A.Z."/>
            <person name="Lee J.H."/>
            <person name="Mock T."/>
            <person name="Rouze P."/>
            <person name="Simmons M.P."/>
            <person name="Aerts A.L."/>
            <person name="Allen A.E."/>
            <person name="Cuvelier M.L."/>
            <person name="Derelle E."/>
            <person name="Everett M.V."/>
            <person name="Foulon E."/>
            <person name="Grimwood J."/>
            <person name="Gundlach H."/>
            <person name="Henrissat B."/>
            <person name="Napoli C."/>
            <person name="McDonald S.M."/>
            <person name="Parker M.S."/>
            <person name="Rombauts S."/>
            <person name="Salamov A."/>
            <person name="Von Dassow P."/>
            <person name="Badger J.H."/>
            <person name="Coutinho P.M."/>
            <person name="Demir E."/>
            <person name="Dubchak I."/>
            <person name="Gentemann C."/>
            <person name="Eikrem W."/>
            <person name="Gready J.E."/>
            <person name="John U."/>
            <person name="Lanier W."/>
            <person name="Lindquist E.A."/>
            <person name="Lucas S."/>
            <person name="Mayer K.F."/>
            <person name="Moreau H."/>
            <person name="Not F."/>
            <person name="Otillar R."/>
            <person name="Panaud O."/>
            <person name="Pangilinan J."/>
            <person name="Paulsen I."/>
            <person name="Piegu B."/>
            <person name="Poliakov A."/>
            <person name="Robbens S."/>
            <person name="Schmutz J."/>
            <person name="Toulza E."/>
            <person name="Wyss T."/>
            <person name="Zelensky A."/>
            <person name="Zhou K."/>
            <person name="Armbrust E.V."/>
            <person name="Bhattacharya D."/>
            <person name="Goodenough U.W."/>
            <person name="Van de Peer Y."/>
            <person name="Grigoriev I.V."/>
        </authorList>
    </citation>
    <scope>NUCLEOTIDE SEQUENCE [LARGE SCALE GENOMIC DNA]</scope>
    <source>
        <strain evidence="3 4">CCMP1545</strain>
    </source>
</reference>
<dbReference type="RefSeq" id="XP_003057551.1">
    <property type="nucleotide sequence ID" value="XM_003057505.1"/>
</dbReference>
<dbReference type="InterPro" id="IPR044178">
    <property type="entry name" value="CYP28-like"/>
</dbReference>
<dbReference type="OMA" id="DPNYRNV"/>
<evidence type="ECO:0000259" key="2">
    <source>
        <dbReference type="PROSITE" id="PS50072"/>
    </source>
</evidence>
<dbReference type="GeneID" id="9682515"/>
<dbReference type="PROSITE" id="PS50072">
    <property type="entry name" value="CSA_PPIASE_2"/>
    <property type="match status" value="1"/>
</dbReference>
<dbReference type="Gene3D" id="2.40.100.10">
    <property type="entry name" value="Cyclophilin-like"/>
    <property type="match status" value="1"/>
</dbReference>
<dbReference type="InterPro" id="IPR029000">
    <property type="entry name" value="Cyclophilin-like_dom_sf"/>
</dbReference>
<dbReference type="EMBL" id="GG663737">
    <property type="protein sequence ID" value="EEH59196.1"/>
    <property type="molecule type" value="Genomic_DNA"/>
</dbReference>
<feature type="region of interest" description="Disordered" evidence="1">
    <location>
        <begin position="199"/>
        <end position="232"/>
    </location>
</feature>
<evidence type="ECO:0000313" key="3">
    <source>
        <dbReference type="EMBL" id="EEH59196.1"/>
    </source>
</evidence>
<feature type="region of interest" description="Disordered" evidence="1">
    <location>
        <begin position="1"/>
        <end position="37"/>
    </location>
</feature>
<dbReference type="AlphaFoldDB" id="C1MNB6"/>
<dbReference type="GO" id="GO:0009507">
    <property type="term" value="C:chloroplast"/>
    <property type="evidence" value="ECO:0007669"/>
    <property type="project" value="TreeGrafter"/>
</dbReference>
<name>C1MNB6_MICPC</name>
<feature type="region of interest" description="Disordered" evidence="1">
    <location>
        <begin position="51"/>
        <end position="75"/>
    </location>
</feature>
<dbReference type="PANTHER" id="PTHR47875:SF1">
    <property type="entry name" value="PEPTIDYL-PROLYL CIS-TRANS ISOMERASE CYP28, CHLOROPLASTIC"/>
    <property type="match status" value="1"/>
</dbReference>
<organism evidence="4">
    <name type="scientific">Micromonas pusilla (strain CCMP1545)</name>
    <name type="common">Picoplanktonic green alga</name>
    <dbReference type="NCBI Taxonomy" id="564608"/>
    <lineage>
        <taxon>Eukaryota</taxon>
        <taxon>Viridiplantae</taxon>
        <taxon>Chlorophyta</taxon>
        <taxon>Mamiellophyceae</taxon>
        <taxon>Mamiellales</taxon>
        <taxon>Mamiellaceae</taxon>
        <taxon>Micromonas</taxon>
    </lineage>
</organism>
<dbReference type="KEGG" id="mpp:MICPUCDRAFT_26066"/>
<dbReference type="SUPFAM" id="SSF50891">
    <property type="entry name" value="Cyclophilin-like"/>
    <property type="match status" value="1"/>
</dbReference>
<evidence type="ECO:0000313" key="4">
    <source>
        <dbReference type="Proteomes" id="UP000001876"/>
    </source>
</evidence>
<dbReference type="OrthoDB" id="193499at2759"/>
<dbReference type="InterPro" id="IPR002130">
    <property type="entry name" value="Cyclophilin-type_PPIase_dom"/>
</dbReference>
<dbReference type="GO" id="GO:0003755">
    <property type="term" value="F:peptidyl-prolyl cis-trans isomerase activity"/>
    <property type="evidence" value="ECO:0007669"/>
    <property type="project" value="InterPro"/>
</dbReference>
<feature type="domain" description="PPIase cyclophilin-type" evidence="2">
    <location>
        <begin position="146"/>
        <end position="352"/>
    </location>
</feature>
<feature type="compositionally biased region" description="Low complexity" evidence="1">
    <location>
        <begin position="1"/>
        <end position="17"/>
    </location>
</feature>
<feature type="compositionally biased region" description="Low complexity" evidence="1">
    <location>
        <begin position="64"/>
        <end position="74"/>
    </location>
</feature>
<feature type="compositionally biased region" description="Polar residues" evidence="1">
    <location>
        <begin position="203"/>
        <end position="215"/>
    </location>
</feature>
<dbReference type="PANTHER" id="PTHR47875">
    <property type="entry name" value="PEPTIDYL-PROLYL CIS-TRANS ISOMERASE CYP28, CHLOROPLASTIC"/>
    <property type="match status" value="1"/>
</dbReference>
<feature type="compositionally biased region" description="Basic residues" evidence="1">
    <location>
        <begin position="23"/>
        <end position="32"/>
    </location>
</feature>
<dbReference type="Pfam" id="PF00160">
    <property type="entry name" value="Pro_isomerase"/>
    <property type="match status" value="1"/>
</dbReference>
<proteinExistence type="predicted"/>
<dbReference type="STRING" id="564608.C1MNB6"/>
<keyword evidence="4" id="KW-1185">Reference proteome</keyword>
<accession>C1MNB6</accession>
<evidence type="ECO:0000256" key="1">
    <source>
        <dbReference type="SAM" id="MobiDB-lite"/>
    </source>
</evidence>
<dbReference type="eggNOG" id="KOG0865">
    <property type="taxonomic scope" value="Eukaryota"/>
</dbReference>
<sequence>MPATATASTASIASRASGGVGGRRAHRRRTRGARVGTDVVVATRARCRLRRDARDDDDDDDDASSSSSSSSPSAIRRRELALGATAGVLLPPASASAATGAPPAIATTEPDVTHVVFLDVALCDANLRADRAMGGGGGALCENAAPLGRVEIGLYGDAVPTTVANFLALIPPRCPPGDGYVRTVFHRVKKGEYVLAGAPGSNRLGQTQIPTTSANDEGRTAGEGAFQRSNPDALNGRALSRRHFRPGTVSLALGAAVGGGDGGFERASPTEFLITTGPGPAPSLDGENVVFGRVLRGLDVVAAIADVPTFKPSGNSIAWNQVAEWFGDDRAAKARAVWTKPTKAIVIENAGVLSAP</sequence>
<dbReference type="Proteomes" id="UP000001876">
    <property type="component" value="Unassembled WGS sequence"/>
</dbReference>
<gene>
    <name evidence="3" type="ORF">MICPUCDRAFT_26066</name>
</gene>
<dbReference type="PRINTS" id="PR00153">
    <property type="entry name" value="CSAPPISMRASE"/>
</dbReference>
<protein>
    <submittedName>
        <fullName evidence="3">Predicted protein</fullName>
    </submittedName>
</protein>